<keyword evidence="3" id="KW-0227">DNA damage</keyword>
<evidence type="ECO:0000313" key="10">
    <source>
        <dbReference type="Proteomes" id="UP000199136"/>
    </source>
</evidence>
<dbReference type="SMART" id="SM00986">
    <property type="entry name" value="UDG"/>
    <property type="match status" value="1"/>
</dbReference>
<dbReference type="PANTHER" id="PTHR33693:SF1">
    <property type="entry name" value="TYPE-4 URACIL-DNA GLYCOSYLASE"/>
    <property type="match status" value="1"/>
</dbReference>
<dbReference type="Gene3D" id="3.40.470.10">
    <property type="entry name" value="Uracil-DNA glycosylase-like domain"/>
    <property type="match status" value="1"/>
</dbReference>
<evidence type="ECO:0000256" key="7">
    <source>
        <dbReference type="ARBA" id="ARBA00023204"/>
    </source>
</evidence>
<dbReference type="STRING" id="82801.SAMN04488506_1665"/>
<keyword evidence="6" id="KW-0411">Iron-sulfur</keyword>
<keyword evidence="5" id="KW-0408">Iron</keyword>
<feature type="domain" description="Uracil-DNA glycosylase-like" evidence="8">
    <location>
        <begin position="28"/>
        <end position="217"/>
    </location>
</feature>
<dbReference type="GO" id="GO:0097506">
    <property type="term" value="F:deaminated base DNA N-glycosylase activity"/>
    <property type="evidence" value="ECO:0007669"/>
    <property type="project" value="UniProtKB-ARBA"/>
</dbReference>
<keyword evidence="7" id="KW-0234">DNA repair</keyword>
<name>A0A1I5XZ15_9LACT</name>
<dbReference type="Proteomes" id="UP000199136">
    <property type="component" value="Unassembled WGS sequence"/>
</dbReference>
<dbReference type="GO" id="GO:0051539">
    <property type="term" value="F:4 iron, 4 sulfur cluster binding"/>
    <property type="evidence" value="ECO:0007669"/>
    <property type="project" value="UniProtKB-KW"/>
</dbReference>
<evidence type="ECO:0000256" key="1">
    <source>
        <dbReference type="ARBA" id="ARBA00022485"/>
    </source>
</evidence>
<evidence type="ECO:0000256" key="2">
    <source>
        <dbReference type="ARBA" id="ARBA00022723"/>
    </source>
</evidence>
<keyword evidence="1" id="KW-0004">4Fe-4S</keyword>
<gene>
    <name evidence="9" type="ORF">SAMN04488506_1665</name>
</gene>
<evidence type="ECO:0000256" key="6">
    <source>
        <dbReference type="ARBA" id="ARBA00023014"/>
    </source>
</evidence>
<evidence type="ECO:0000256" key="3">
    <source>
        <dbReference type="ARBA" id="ARBA00022763"/>
    </source>
</evidence>
<dbReference type="AlphaFoldDB" id="A0A1I5XZ15"/>
<sequence>MIKTILTKELIQLAQQRAAGFPVEGFLRGEGPEHPKALLIGEAPGEVEVTIDIDTPFAGRAGVELMKFMETAGLTRENTYITSVFHSRPFKDRLKLNKRTGEEEMRRYNRKPTRKEVLAHAPLTDYEISLIDAPLIILLGTSAIERVLGKKAAVKDLHGKVLTTSVQYLADLEDTVYQWTDKKYSVLCTYHPASVFYNRQLASDIHEDMFAAKKWLEENSK</sequence>
<evidence type="ECO:0000256" key="5">
    <source>
        <dbReference type="ARBA" id="ARBA00023004"/>
    </source>
</evidence>
<evidence type="ECO:0000256" key="4">
    <source>
        <dbReference type="ARBA" id="ARBA00022801"/>
    </source>
</evidence>
<dbReference type="OrthoDB" id="5290748at2"/>
<reference evidence="9 10" key="1">
    <citation type="submission" date="2016-10" db="EMBL/GenBank/DDBJ databases">
        <authorList>
            <person name="de Groot N.N."/>
        </authorList>
    </citation>
    <scope>NUCLEOTIDE SEQUENCE [LARGE SCALE GENOMIC DNA]</scope>
    <source>
        <strain evidence="9 10">DSM 20581</strain>
    </source>
</reference>
<evidence type="ECO:0000259" key="8">
    <source>
        <dbReference type="SMART" id="SM00986"/>
    </source>
</evidence>
<keyword evidence="4" id="KW-0378">Hydrolase</keyword>
<proteinExistence type="predicted"/>
<dbReference type="InterPro" id="IPR005122">
    <property type="entry name" value="Uracil-DNA_glycosylase-like"/>
</dbReference>
<dbReference type="PANTHER" id="PTHR33693">
    <property type="entry name" value="TYPE-5 URACIL-DNA GLYCOSYLASE"/>
    <property type="match status" value="1"/>
</dbReference>
<dbReference type="CDD" id="cd10030">
    <property type="entry name" value="UDG-F4_TTUDGA_SPO1dp_like"/>
    <property type="match status" value="1"/>
</dbReference>
<dbReference type="GO" id="GO:0046872">
    <property type="term" value="F:metal ion binding"/>
    <property type="evidence" value="ECO:0007669"/>
    <property type="project" value="UniProtKB-KW"/>
</dbReference>
<dbReference type="SUPFAM" id="SSF52141">
    <property type="entry name" value="Uracil-DNA glycosylase-like"/>
    <property type="match status" value="1"/>
</dbReference>
<organism evidence="9 10">
    <name type="scientific">Desemzia incerta</name>
    <dbReference type="NCBI Taxonomy" id="82801"/>
    <lineage>
        <taxon>Bacteria</taxon>
        <taxon>Bacillati</taxon>
        <taxon>Bacillota</taxon>
        <taxon>Bacilli</taxon>
        <taxon>Lactobacillales</taxon>
        <taxon>Carnobacteriaceae</taxon>
        <taxon>Desemzia</taxon>
    </lineage>
</organism>
<dbReference type="InterPro" id="IPR051536">
    <property type="entry name" value="UDG_Type-4/5"/>
</dbReference>
<dbReference type="GO" id="GO:0006281">
    <property type="term" value="P:DNA repair"/>
    <property type="evidence" value="ECO:0007669"/>
    <property type="project" value="UniProtKB-KW"/>
</dbReference>
<evidence type="ECO:0000313" key="9">
    <source>
        <dbReference type="EMBL" id="SFQ37203.1"/>
    </source>
</evidence>
<keyword evidence="2" id="KW-0479">Metal-binding</keyword>
<protein>
    <submittedName>
        <fullName evidence="9">DNA polymerase</fullName>
    </submittedName>
</protein>
<keyword evidence="10" id="KW-1185">Reference proteome</keyword>
<dbReference type="SMART" id="SM00987">
    <property type="entry name" value="UreE_C"/>
    <property type="match status" value="1"/>
</dbReference>
<dbReference type="Pfam" id="PF03167">
    <property type="entry name" value="UDG"/>
    <property type="match status" value="1"/>
</dbReference>
<accession>A0A1I5XZ15</accession>
<dbReference type="InterPro" id="IPR036895">
    <property type="entry name" value="Uracil-DNA_glycosylase-like_sf"/>
</dbReference>
<dbReference type="RefSeq" id="WP_092480706.1">
    <property type="nucleotide sequence ID" value="NZ_FOXW01000006.1"/>
</dbReference>
<dbReference type="EMBL" id="FOXW01000006">
    <property type="protein sequence ID" value="SFQ37203.1"/>
    <property type="molecule type" value="Genomic_DNA"/>
</dbReference>